<evidence type="ECO:0000313" key="1">
    <source>
        <dbReference type="EMBL" id="VUZ49220.1"/>
    </source>
</evidence>
<keyword evidence="2" id="KW-1185">Reference proteome</keyword>
<reference evidence="1 2" key="1">
    <citation type="submission" date="2019-07" db="EMBL/GenBank/DDBJ databases">
        <authorList>
            <person name="Jastrzebski P J."/>
            <person name="Paukszto L."/>
            <person name="Jastrzebski P J."/>
        </authorList>
    </citation>
    <scope>NUCLEOTIDE SEQUENCE [LARGE SCALE GENOMIC DNA]</scope>
    <source>
        <strain evidence="1 2">WMS-il1</strain>
    </source>
</reference>
<dbReference type="AlphaFoldDB" id="A0A564YPY1"/>
<sequence length="56" mass="6514">MATECEFLINASKIRLFSPNINTKSMKKDGHRTRGNDAMRIFNMEQTIRRGNLDQN</sequence>
<gene>
    <name evidence="1" type="ORF">WMSIL1_LOCUS8383</name>
</gene>
<protein>
    <submittedName>
        <fullName evidence="1">Uncharacterized protein</fullName>
    </submittedName>
</protein>
<evidence type="ECO:0000313" key="2">
    <source>
        <dbReference type="Proteomes" id="UP000321570"/>
    </source>
</evidence>
<dbReference type="EMBL" id="CABIJS010000322">
    <property type="protein sequence ID" value="VUZ49220.1"/>
    <property type="molecule type" value="Genomic_DNA"/>
</dbReference>
<organism evidence="1 2">
    <name type="scientific">Hymenolepis diminuta</name>
    <name type="common">Rat tapeworm</name>
    <dbReference type="NCBI Taxonomy" id="6216"/>
    <lineage>
        <taxon>Eukaryota</taxon>
        <taxon>Metazoa</taxon>
        <taxon>Spiralia</taxon>
        <taxon>Lophotrochozoa</taxon>
        <taxon>Platyhelminthes</taxon>
        <taxon>Cestoda</taxon>
        <taxon>Eucestoda</taxon>
        <taxon>Cyclophyllidea</taxon>
        <taxon>Hymenolepididae</taxon>
        <taxon>Hymenolepis</taxon>
    </lineage>
</organism>
<name>A0A564YPY1_HYMDI</name>
<proteinExistence type="predicted"/>
<accession>A0A564YPY1</accession>
<dbReference type="Proteomes" id="UP000321570">
    <property type="component" value="Unassembled WGS sequence"/>
</dbReference>